<dbReference type="InterPro" id="IPR002559">
    <property type="entry name" value="Transposase_11"/>
</dbReference>
<evidence type="ECO:0000313" key="6">
    <source>
        <dbReference type="Proteomes" id="UP000309215"/>
    </source>
</evidence>
<proteinExistence type="predicted"/>
<sequence>MSMGRTREKQAPLWVAAPSLPRSPGHRFYGKLNELLRENGFDRAMEAACAKYFEADGTAGRPSIPPGLYFRMLLVGFFEGIESERGLEWRCSDSLSLREFLGLLPGETVPDHSTLSKMRKRLGSEVFEAMFVFVLGVVHRSGLLQGKVMGVDSTYLRADASMKAIVRRETGEVYADYIKRLAKEEGIENPTVEDARRLDRKRKGKKTSNKDWKSATDEDARITKLKDGRTRLAYKSEHVVDMSSGVVVAAEVYSGDQADPATMAQSLEQARTNVEQAKSGKDCDSDDEPPPEGGSSDAQAERTVIEVVADKGYHKAELLLSLKESGYRTYVPERSQPVRKWVDKGWDMQQAFYGNRSRVRRPKGRALQRKRGEFIERTFAHTCETGGMRRVRVRGRENVRKRYLAHVAALNLGLVLRQILGAGTPRGMAAARKGSALAILVIWAAMVALVRSTPRRLARFPRAVWEGMRPGHVRGVGLAIGGA</sequence>
<name>A0A4U1I585_9BACT</name>
<dbReference type="GO" id="GO:0003677">
    <property type="term" value="F:DNA binding"/>
    <property type="evidence" value="ECO:0007669"/>
    <property type="project" value="InterPro"/>
</dbReference>
<feature type="domain" description="Transposase IS4-like" evidence="3">
    <location>
        <begin position="224"/>
        <end position="412"/>
    </location>
</feature>
<dbReference type="PANTHER" id="PTHR35604:SF2">
    <property type="entry name" value="TRANSPOSASE INSH FOR INSERTION SEQUENCE ELEMENT IS5A-RELATED"/>
    <property type="match status" value="1"/>
</dbReference>
<accession>A0A4U1I585</accession>
<evidence type="ECO:0000256" key="2">
    <source>
        <dbReference type="SAM" id="Phobius"/>
    </source>
</evidence>
<evidence type="ECO:0000259" key="4">
    <source>
        <dbReference type="Pfam" id="PF05598"/>
    </source>
</evidence>
<keyword evidence="2" id="KW-0472">Membrane</keyword>
<dbReference type="AlphaFoldDB" id="A0A4U1I585"/>
<evidence type="ECO:0000256" key="1">
    <source>
        <dbReference type="SAM" id="MobiDB-lite"/>
    </source>
</evidence>
<protein>
    <submittedName>
        <fullName evidence="5">DDE transposase</fullName>
    </submittedName>
</protein>
<feature type="region of interest" description="Disordered" evidence="1">
    <location>
        <begin position="195"/>
        <end position="216"/>
    </location>
</feature>
<dbReference type="InterPro" id="IPR008490">
    <property type="entry name" value="Transposase_InsH_N"/>
</dbReference>
<gene>
    <name evidence="5" type="ORF">E8A74_51540</name>
</gene>
<dbReference type="EMBL" id="SSMQ01000179">
    <property type="protein sequence ID" value="TKC88483.1"/>
    <property type="molecule type" value="Genomic_DNA"/>
</dbReference>
<dbReference type="Pfam" id="PF05598">
    <property type="entry name" value="DUF772"/>
    <property type="match status" value="1"/>
</dbReference>
<feature type="transmembrane region" description="Helical" evidence="2">
    <location>
        <begin position="434"/>
        <end position="452"/>
    </location>
</feature>
<dbReference type="OrthoDB" id="9774608at2"/>
<dbReference type="PANTHER" id="PTHR35604">
    <property type="entry name" value="TRANSPOSASE INSH FOR INSERTION SEQUENCE ELEMENT IS5A-RELATED"/>
    <property type="match status" value="1"/>
</dbReference>
<comment type="caution">
    <text evidence="5">The sequence shown here is derived from an EMBL/GenBank/DDBJ whole genome shotgun (WGS) entry which is preliminary data.</text>
</comment>
<evidence type="ECO:0000259" key="3">
    <source>
        <dbReference type="Pfam" id="PF01609"/>
    </source>
</evidence>
<organism evidence="5 6">
    <name type="scientific">Polyangium fumosum</name>
    <dbReference type="NCBI Taxonomy" id="889272"/>
    <lineage>
        <taxon>Bacteria</taxon>
        <taxon>Pseudomonadati</taxon>
        <taxon>Myxococcota</taxon>
        <taxon>Polyangia</taxon>
        <taxon>Polyangiales</taxon>
        <taxon>Polyangiaceae</taxon>
        <taxon>Polyangium</taxon>
    </lineage>
</organism>
<keyword evidence="2" id="KW-1133">Transmembrane helix</keyword>
<keyword evidence="2" id="KW-0812">Transmembrane</keyword>
<dbReference type="GO" id="GO:0006313">
    <property type="term" value="P:DNA transposition"/>
    <property type="evidence" value="ECO:0007669"/>
    <property type="project" value="InterPro"/>
</dbReference>
<dbReference type="GO" id="GO:0004803">
    <property type="term" value="F:transposase activity"/>
    <property type="evidence" value="ECO:0007669"/>
    <property type="project" value="InterPro"/>
</dbReference>
<dbReference type="Pfam" id="PF01609">
    <property type="entry name" value="DDE_Tnp_1"/>
    <property type="match status" value="1"/>
</dbReference>
<dbReference type="Proteomes" id="UP000309215">
    <property type="component" value="Unassembled WGS sequence"/>
</dbReference>
<feature type="domain" description="Transposase InsH N-terminal" evidence="4">
    <location>
        <begin position="27"/>
        <end position="121"/>
    </location>
</feature>
<dbReference type="RefSeq" id="WP_136936575.1">
    <property type="nucleotide sequence ID" value="NZ_SSMQ01000179.1"/>
</dbReference>
<reference evidence="5 6" key="1">
    <citation type="submission" date="2019-04" db="EMBL/GenBank/DDBJ databases">
        <authorList>
            <person name="Li Y."/>
            <person name="Wang J."/>
        </authorList>
    </citation>
    <scope>NUCLEOTIDE SEQUENCE [LARGE SCALE GENOMIC DNA]</scope>
    <source>
        <strain evidence="5 6">DSM 14668</strain>
    </source>
</reference>
<feature type="region of interest" description="Disordered" evidence="1">
    <location>
        <begin position="271"/>
        <end position="301"/>
    </location>
</feature>
<evidence type="ECO:0000313" key="5">
    <source>
        <dbReference type="EMBL" id="TKC88483.1"/>
    </source>
</evidence>
<feature type="compositionally biased region" description="Basic residues" evidence="1">
    <location>
        <begin position="198"/>
        <end position="207"/>
    </location>
</feature>
<keyword evidence="6" id="KW-1185">Reference proteome</keyword>
<feature type="transmembrane region" description="Helical" evidence="2">
    <location>
        <begin position="403"/>
        <end position="422"/>
    </location>
</feature>